<accession>A0A183D863</accession>
<gene>
    <name evidence="2" type="ORF">GPUH_LOCUS4903</name>
</gene>
<dbReference type="EMBL" id="UYRT01009740">
    <property type="protein sequence ID" value="VDK48009.1"/>
    <property type="molecule type" value="Genomic_DNA"/>
</dbReference>
<organism evidence="4">
    <name type="scientific">Gongylonema pulchrum</name>
    <dbReference type="NCBI Taxonomy" id="637853"/>
    <lineage>
        <taxon>Eukaryota</taxon>
        <taxon>Metazoa</taxon>
        <taxon>Ecdysozoa</taxon>
        <taxon>Nematoda</taxon>
        <taxon>Chromadorea</taxon>
        <taxon>Rhabditida</taxon>
        <taxon>Spirurina</taxon>
        <taxon>Spiruromorpha</taxon>
        <taxon>Spiruroidea</taxon>
        <taxon>Gongylonematidae</taxon>
        <taxon>Gongylonema</taxon>
    </lineage>
</organism>
<reference evidence="2 3" key="2">
    <citation type="submission" date="2018-11" db="EMBL/GenBank/DDBJ databases">
        <authorList>
            <consortium name="Pathogen Informatics"/>
        </authorList>
    </citation>
    <scope>NUCLEOTIDE SEQUENCE [LARGE SCALE GENOMIC DNA]</scope>
</reference>
<evidence type="ECO:0000313" key="2">
    <source>
        <dbReference type="EMBL" id="VDK48009.1"/>
    </source>
</evidence>
<evidence type="ECO:0000256" key="1">
    <source>
        <dbReference type="SAM" id="MobiDB-lite"/>
    </source>
</evidence>
<reference evidence="4" key="1">
    <citation type="submission" date="2016-06" db="UniProtKB">
        <authorList>
            <consortium name="WormBaseParasite"/>
        </authorList>
    </citation>
    <scope>IDENTIFICATION</scope>
</reference>
<feature type="region of interest" description="Disordered" evidence="1">
    <location>
        <begin position="59"/>
        <end position="91"/>
    </location>
</feature>
<protein>
    <submittedName>
        <fullName evidence="4">POLAc domain-containing protein</fullName>
    </submittedName>
</protein>
<evidence type="ECO:0000313" key="3">
    <source>
        <dbReference type="Proteomes" id="UP000271098"/>
    </source>
</evidence>
<name>A0A183D863_9BILA</name>
<sequence length="520" mass="57873">MITHGKTSQRLERLDRPNSPRTAVLPALALSTAAVSKKSHIPAAAIKIISRIRSAPDIGISGSHECGRRSHSNRDSFDPKNYQRNECNKEGQTSFQQMRRMEARNLQDEQQQSNLPILKFPVLVSLLRKQAQEGTSAAQAALIPTESHYAPIVSLHSDQQQQASKLAFSFSEPVMIFPCSGRITQGNPEETRPTAHSSGQFFHQNSENTRSQNGNSLPREILKACIVHRMKKMNDTNPSTEQLLSVKSKPCQYPQIPRSELEKQTNLLANSPASADFCTRCSAIQPIDDPLAISRNLPVQCTGAFADSGVGCVSHEEAYATSVLSEMEADLLDWVISSTLQREKPNSRQVSVKTKEMGSAGSRQATPDLRTIKQSEYQLETAKTDLENAAGHPSFASHQDVVVEPEVLTAYDLDNAMNCADSNEFQEDADWYVNVIFETFPGLRNSASNSENTSSREKFTVMTDRKKKIEGENSRPKRVKMQHISSQIMPPENATFLQSVFGYPEGVSNINIQRQQHMWE</sequence>
<evidence type="ECO:0000313" key="4">
    <source>
        <dbReference type="WBParaSite" id="GPUH_0000491101-mRNA-1"/>
    </source>
</evidence>
<proteinExistence type="predicted"/>
<dbReference type="Proteomes" id="UP000271098">
    <property type="component" value="Unassembled WGS sequence"/>
</dbReference>
<dbReference type="AlphaFoldDB" id="A0A183D863"/>
<feature type="region of interest" description="Disordered" evidence="1">
    <location>
        <begin position="187"/>
        <end position="215"/>
    </location>
</feature>
<feature type="compositionally biased region" description="Basic and acidic residues" evidence="1">
    <location>
        <begin position="65"/>
        <end position="89"/>
    </location>
</feature>
<feature type="region of interest" description="Disordered" evidence="1">
    <location>
        <begin position="345"/>
        <end position="371"/>
    </location>
</feature>
<keyword evidence="3" id="KW-1185">Reference proteome</keyword>
<dbReference type="WBParaSite" id="GPUH_0000491101-mRNA-1">
    <property type="protein sequence ID" value="GPUH_0000491101-mRNA-1"/>
    <property type="gene ID" value="GPUH_0000491101"/>
</dbReference>